<organism evidence="2 3">
    <name type="scientific">Alkalibaculum bacchi</name>
    <dbReference type="NCBI Taxonomy" id="645887"/>
    <lineage>
        <taxon>Bacteria</taxon>
        <taxon>Bacillati</taxon>
        <taxon>Bacillota</taxon>
        <taxon>Clostridia</taxon>
        <taxon>Eubacteriales</taxon>
        <taxon>Eubacteriaceae</taxon>
        <taxon>Alkalibaculum</taxon>
    </lineage>
</organism>
<evidence type="ECO:0000313" key="3">
    <source>
        <dbReference type="Proteomes" id="UP000253490"/>
    </source>
</evidence>
<feature type="transmembrane region" description="Helical" evidence="1">
    <location>
        <begin position="12"/>
        <end position="32"/>
    </location>
</feature>
<dbReference type="InterPro" id="IPR015943">
    <property type="entry name" value="WD40/YVTN_repeat-like_dom_sf"/>
</dbReference>
<accession>A0A366I6I2</accession>
<dbReference type="RefSeq" id="WP_113920543.1">
    <property type="nucleotide sequence ID" value="NZ_QNRX01000008.1"/>
</dbReference>
<keyword evidence="1" id="KW-0812">Transmembrane</keyword>
<protein>
    <submittedName>
        <fullName evidence="2">Uncharacterized protein</fullName>
    </submittedName>
</protein>
<evidence type="ECO:0000313" key="2">
    <source>
        <dbReference type="EMBL" id="RBP64393.1"/>
    </source>
</evidence>
<keyword evidence="3" id="KW-1185">Reference proteome</keyword>
<dbReference type="SUPFAM" id="SSF110296">
    <property type="entry name" value="Oligoxyloglucan reducing end-specific cellobiohydrolase"/>
    <property type="match status" value="1"/>
</dbReference>
<dbReference type="OrthoDB" id="1701846at2"/>
<evidence type="ECO:0000256" key="1">
    <source>
        <dbReference type="SAM" id="Phobius"/>
    </source>
</evidence>
<dbReference type="Proteomes" id="UP000253490">
    <property type="component" value="Unassembled WGS sequence"/>
</dbReference>
<proteinExistence type="predicted"/>
<feature type="transmembrane region" description="Helical" evidence="1">
    <location>
        <begin position="96"/>
        <end position="117"/>
    </location>
</feature>
<keyword evidence="1" id="KW-1133">Transmembrane helix</keyword>
<keyword evidence="1" id="KW-0472">Membrane</keyword>
<dbReference type="Gene3D" id="2.130.10.10">
    <property type="entry name" value="YVTN repeat-like/Quinoprotein amine dehydrogenase"/>
    <property type="match status" value="1"/>
</dbReference>
<dbReference type="EMBL" id="QNRX01000008">
    <property type="protein sequence ID" value="RBP64393.1"/>
    <property type="molecule type" value="Genomic_DNA"/>
</dbReference>
<dbReference type="AlphaFoldDB" id="A0A366I6I2"/>
<feature type="transmembrane region" description="Helical" evidence="1">
    <location>
        <begin position="44"/>
        <end position="63"/>
    </location>
</feature>
<gene>
    <name evidence="2" type="ORF">DES36_1085</name>
</gene>
<sequence length="502" mass="57563">MKNKKDSRYLFWSRVLNPVALTIYGVACFYLYSLCQYGGVKRRMPIIIICMGLLSLWFLWCVYSNHKHEKKSQNMVLEVSKEKQYDAEKDIRRSKLWYSISCFILVGITGLTALGVYNSAVNYNGKLSWLLQDLKNKRQVEYIQRNIYEHGLQGIFDAIETRLDLPKDLYVSSDFILKFNKDGTILSFDTFLYGRNEEGETESFVITYDDKKSKKITVYLRGNVNADYDDIHKFQPLLDAMKVIPLKDTILQWEQEEFGILYAGIRNWGYNTAGIVTIDKEGNVKKEEYAMNEIVGYTISVYVPEKEDMIIPVRYIPDWETVMIEPEMIKKNDVIGYRDFDGEEAFFLDETRGYRLTVADAALGSRFYILDQTQDAGLTWQTLNKDPFSGDAGASAGITFLDEKLGFIAMSHSGGSYGELYCTEDGGVSYKKISFPPVKVPLNENETYEAFDFPGMPYLQDEKLEVLVGQGQDGDYKGGIKALYQSLDRGNTWEYVGEADDK</sequence>
<name>A0A366I6I2_9FIRM</name>
<reference evidence="2 3" key="1">
    <citation type="submission" date="2018-06" db="EMBL/GenBank/DDBJ databases">
        <title>Genomic Encyclopedia of Type Strains, Phase IV (KMG-IV): sequencing the most valuable type-strain genomes for metagenomic binning, comparative biology and taxonomic classification.</title>
        <authorList>
            <person name="Goeker M."/>
        </authorList>
    </citation>
    <scope>NUCLEOTIDE SEQUENCE [LARGE SCALE GENOMIC DNA]</scope>
    <source>
        <strain evidence="2 3">DSM 22112</strain>
    </source>
</reference>
<comment type="caution">
    <text evidence="2">The sequence shown here is derived from an EMBL/GenBank/DDBJ whole genome shotgun (WGS) entry which is preliminary data.</text>
</comment>